<organism evidence="1 2">
    <name type="scientific">Jaapia argillacea MUCL 33604</name>
    <dbReference type="NCBI Taxonomy" id="933084"/>
    <lineage>
        <taxon>Eukaryota</taxon>
        <taxon>Fungi</taxon>
        <taxon>Dikarya</taxon>
        <taxon>Basidiomycota</taxon>
        <taxon>Agaricomycotina</taxon>
        <taxon>Agaricomycetes</taxon>
        <taxon>Agaricomycetidae</taxon>
        <taxon>Jaapiales</taxon>
        <taxon>Jaapiaceae</taxon>
        <taxon>Jaapia</taxon>
    </lineage>
</organism>
<accession>A0A067PES5</accession>
<protein>
    <submittedName>
        <fullName evidence="1">Uncharacterized protein</fullName>
    </submittedName>
</protein>
<evidence type="ECO:0000313" key="1">
    <source>
        <dbReference type="EMBL" id="KDQ52350.1"/>
    </source>
</evidence>
<feature type="non-terminal residue" evidence="1">
    <location>
        <position position="613"/>
    </location>
</feature>
<sequence length="613" mass="68504">LNLGRKCASLMQRQQTSRSLLMAVARGDIPRIQQLIRQAMKEGVGLSTIISRLEDSLLGNYQARGYGHVDSDMAVLISRLGGRKLLYALNHYIAIPSITTLRRNRTFTRIMPSLGIPTAEEIQFNMREIFLQRAQALEPIRLPRRGMSVFWDEVSQEEQACYFPHVDAAGGFCRKHGPSVPMQLTTLESAELIAKALADGRIHYGKEASVIALGSFGTELRGAFPIVVSLTCKSETPEESAQILTTVISSWNQVGAPLYGPIWSIASDGDAGRQAMVFFLLMKYTIDPLHPLYKRLGGLPGLNMYVGDGDITADFDWKHEIKHSSASIPCLGMLVGDTIINRHTWIRHLCRTGHHSEHEIDVLMNPADAQDVPRAIELVQAIREIGGIDANPSILQEVKVIRVIAEMFSSFVHAFIGRCDLSPARCWSLKEQLTALSKYAHMAFILFRKYRSNLMPAQLYSDMQTTVKNAFFCVAKQQEEDGNEDIYLFWMGDDRLEVLFGRLRMQGGHNPNFNFKQLVDRLGAAVDIDAVLARNPHLDAGHRRLKVTRMEKLDHLNPESWDGEARANTAVLESVWFAGRAEALHALSTIGLDADLGTIFDATRHVDMLKPFG</sequence>
<name>A0A067PES5_9AGAM</name>
<dbReference type="OrthoDB" id="2691851at2759"/>
<gene>
    <name evidence="1" type="ORF">JAAARDRAFT_101904</name>
</gene>
<dbReference type="HOGENOM" id="CLU_017008_0_0_1"/>
<keyword evidence="2" id="KW-1185">Reference proteome</keyword>
<evidence type="ECO:0000313" key="2">
    <source>
        <dbReference type="Proteomes" id="UP000027265"/>
    </source>
</evidence>
<dbReference type="InParanoid" id="A0A067PES5"/>
<dbReference type="Proteomes" id="UP000027265">
    <property type="component" value="Unassembled WGS sequence"/>
</dbReference>
<reference evidence="2" key="1">
    <citation type="journal article" date="2014" name="Proc. Natl. Acad. Sci. U.S.A.">
        <title>Extensive sampling of basidiomycete genomes demonstrates inadequacy of the white-rot/brown-rot paradigm for wood decay fungi.</title>
        <authorList>
            <person name="Riley R."/>
            <person name="Salamov A.A."/>
            <person name="Brown D.W."/>
            <person name="Nagy L.G."/>
            <person name="Floudas D."/>
            <person name="Held B.W."/>
            <person name="Levasseur A."/>
            <person name="Lombard V."/>
            <person name="Morin E."/>
            <person name="Otillar R."/>
            <person name="Lindquist E.A."/>
            <person name="Sun H."/>
            <person name="LaButti K.M."/>
            <person name="Schmutz J."/>
            <person name="Jabbour D."/>
            <person name="Luo H."/>
            <person name="Baker S.E."/>
            <person name="Pisabarro A.G."/>
            <person name="Walton J.D."/>
            <person name="Blanchette R.A."/>
            <person name="Henrissat B."/>
            <person name="Martin F."/>
            <person name="Cullen D."/>
            <person name="Hibbett D.S."/>
            <person name="Grigoriev I.V."/>
        </authorList>
    </citation>
    <scope>NUCLEOTIDE SEQUENCE [LARGE SCALE GENOMIC DNA]</scope>
    <source>
        <strain evidence="2">MUCL 33604</strain>
    </source>
</reference>
<proteinExistence type="predicted"/>
<dbReference type="EMBL" id="KL197740">
    <property type="protein sequence ID" value="KDQ52350.1"/>
    <property type="molecule type" value="Genomic_DNA"/>
</dbReference>
<dbReference type="AlphaFoldDB" id="A0A067PES5"/>
<feature type="non-terminal residue" evidence="1">
    <location>
        <position position="1"/>
    </location>
</feature>